<organism evidence="1 2">
    <name type="scientific">Ophiocordyceps australis</name>
    <dbReference type="NCBI Taxonomy" id="1399860"/>
    <lineage>
        <taxon>Eukaryota</taxon>
        <taxon>Fungi</taxon>
        <taxon>Dikarya</taxon>
        <taxon>Ascomycota</taxon>
        <taxon>Pezizomycotina</taxon>
        <taxon>Sordariomycetes</taxon>
        <taxon>Hypocreomycetidae</taxon>
        <taxon>Hypocreales</taxon>
        <taxon>Ophiocordycipitaceae</taxon>
        <taxon>Ophiocordyceps</taxon>
    </lineage>
</organism>
<dbReference type="EMBL" id="NJET01000057">
    <property type="protein sequence ID" value="PHH63089.1"/>
    <property type="molecule type" value="Genomic_DNA"/>
</dbReference>
<dbReference type="OrthoDB" id="46529at2759"/>
<name>A0A2C5X9I9_9HYPO</name>
<dbReference type="STRING" id="1399860.A0A2C5X9I9"/>
<dbReference type="Proteomes" id="UP000226192">
    <property type="component" value="Unassembled WGS sequence"/>
</dbReference>
<keyword evidence="2" id="KW-1185">Reference proteome</keyword>
<reference evidence="1 2" key="1">
    <citation type="submission" date="2017-06" db="EMBL/GenBank/DDBJ databases">
        <title>Ant-infecting Ophiocordyceps genomes reveal a high diversity of potential behavioral manipulation genes and a possible major role for enterotoxins.</title>
        <authorList>
            <person name="De Bekker C."/>
            <person name="Evans H.C."/>
            <person name="Brachmann A."/>
            <person name="Hughes D.P."/>
        </authorList>
    </citation>
    <scope>NUCLEOTIDE SEQUENCE [LARGE SCALE GENOMIC DNA]</scope>
    <source>
        <strain evidence="1 2">Map64</strain>
    </source>
</reference>
<protein>
    <recommendedName>
        <fullName evidence="3">RING-type domain-containing protein</fullName>
    </recommendedName>
</protein>
<gene>
    <name evidence="1" type="ORF">CDD81_6334</name>
</gene>
<accession>A0A2C5X9I9</accession>
<sequence length="256" mass="28215">MATQPANVCKACDEALVIRVGDEEQGEEVTTVPDNVTLGCKCHYHWECLMEQASAMMASLKCPSCHTYLPDKPVLPSNSSPVPPPVLEASIYALYSNEGCHDENVDLLPSIKEEAYLQKNPEARPARALHVMCTEGDVQGMIEMLHDLDGQETDIGSILSYQDPLSNMKSGLHLALENGRQDVAWILLWMGSAADVNRFPVNVRQTAELMGLGRLDVHPRKDLRELKDGQGRLAQDVARQNPEVWTALLETGVLSL</sequence>
<dbReference type="AlphaFoldDB" id="A0A2C5X9I9"/>
<evidence type="ECO:0000313" key="1">
    <source>
        <dbReference type="EMBL" id="PHH63089.1"/>
    </source>
</evidence>
<evidence type="ECO:0000313" key="2">
    <source>
        <dbReference type="Proteomes" id="UP000226192"/>
    </source>
</evidence>
<comment type="caution">
    <text evidence="1">The sequence shown here is derived from an EMBL/GenBank/DDBJ whole genome shotgun (WGS) entry which is preliminary data.</text>
</comment>
<proteinExistence type="predicted"/>
<evidence type="ECO:0008006" key="3">
    <source>
        <dbReference type="Google" id="ProtNLM"/>
    </source>
</evidence>